<dbReference type="Proteomes" id="UP000334019">
    <property type="component" value="Chromosome"/>
</dbReference>
<keyword evidence="3" id="KW-1185">Reference proteome</keyword>
<dbReference type="RefSeq" id="WP_153759759.1">
    <property type="nucleotide sequence ID" value="NZ_CP045851.1"/>
</dbReference>
<accession>A0A5Q2RIM9</accession>
<evidence type="ECO:0000256" key="1">
    <source>
        <dbReference type="SAM" id="Phobius"/>
    </source>
</evidence>
<sequence>MIGLLTHLSIRLARSTPARRVAAALGDDRGEGVISAAIAVLIMAFLGAAMWVGFDAIWGDAETNIGDQVDQIGR</sequence>
<gene>
    <name evidence="2" type="ORF">GH723_11410</name>
</gene>
<feature type="transmembrane region" description="Helical" evidence="1">
    <location>
        <begin position="33"/>
        <end position="54"/>
    </location>
</feature>
<proteinExistence type="predicted"/>
<dbReference type="AlphaFoldDB" id="A0A5Q2RIM9"/>
<reference evidence="2 3" key="1">
    <citation type="submission" date="2019-11" db="EMBL/GenBank/DDBJ databases">
        <authorList>
            <person name="He Y."/>
        </authorList>
    </citation>
    <scope>NUCLEOTIDE SEQUENCE [LARGE SCALE GENOMIC DNA]</scope>
    <source>
        <strain evidence="2 3">SCSIO 58843</strain>
    </source>
</reference>
<organism evidence="2 3">
    <name type="scientific">Actinomarinicola tropica</name>
    <dbReference type="NCBI Taxonomy" id="2789776"/>
    <lineage>
        <taxon>Bacteria</taxon>
        <taxon>Bacillati</taxon>
        <taxon>Actinomycetota</taxon>
        <taxon>Acidimicrobiia</taxon>
        <taxon>Acidimicrobiales</taxon>
        <taxon>Iamiaceae</taxon>
        <taxon>Actinomarinicola</taxon>
    </lineage>
</organism>
<evidence type="ECO:0000313" key="2">
    <source>
        <dbReference type="EMBL" id="QGG95653.1"/>
    </source>
</evidence>
<evidence type="ECO:0000313" key="3">
    <source>
        <dbReference type="Proteomes" id="UP000334019"/>
    </source>
</evidence>
<dbReference type="KEGG" id="atq:GH723_11410"/>
<keyword evidence="1" id="KW-0472">Membrane</keyword>
<keyword evidence="1" id="KW-0812">Transmembrane</keyword>
<dbReference type="EMBL" id="CP045851">
    <property type="protein sequence ID" value="QGG95653.1"/>
    <property type="molecule type" value="Genomic_DNA"/>
</dbReference>
<protein>
    <submittedName>
        <fullName evidence="2">Uncharacterized protein</fullName>
    </submittedName>
</protein>
<name>A0A5Q2RIM9_9ACTN</name>
<keyword evidence="1" id="KW-1133">Transmembrane helix</keyword>